<keyword evidence="2" id="KW-1185">Reference proteome</keyword>
<reference evidence="2" key="1">
    <citation type="journal article" date="2019" name="Int. J. Syst. Evol. Microbiol.">
        <title>The Global Catalogue of Microorganisms (GCM) 10K type strain sequencing project: providing services to taxonomists for standard genome sequencing and annotation.</title>
        <authorList>
            <consortium name="The Broad Institute Genomics Platform"/>
            <consortium name="The Broad Institute Genome Sequencing Center for Infectious Disease"/>
            <person name="Wu L."/>
            <person name="Ma J."/>
        </authorList>
    </citation>
    <scope>NUCLEOTIDE SEQUENCE [LARGE SCALE GENOMIC DNA]</scope>
    <source>
        <strain evidence="2">JCM 9731</strain>
    </source>
</reference>
<dbReference type="Pfam" id="PF02810">
    <property type="entry name" value="SEC-C"/>
    <property type="match status" value="1"/>
</dbReference>
<dbReference type="Proteomes" id="UP001500782">
    <property type="component" value="Unassembled WGS sequence"/>
</dbReference>
<evidence type="ECO:0000313" key="2">
    <source>
        <dbReference type="Proteomes" id="UP001500782"/>
    </source>
</evidence>
<sequence length="406" mass="47429">MDRKLEKDLLNALEGMKRDSERWQAKREKEIWQQIEVPCSLEEVLSRFTKGDLDTIRKNANFGGISSLKKAELKAKLVELLPGHFKQVLYTLDQERFDFIKKAVKNGGKIKVDDDFPLFRALRMRAYTLLFSGAHNNQKVLVLPKELMDVFSRLDGQQLQSIIRRNTEWILLTHGMLHYYGVMRTPDIIDRLTKYTKQEVDTWEYFQVMRTAADYYDQVCFTGHGIANAGVEEPAQIIKEHQMRLNVDFYPFTKKELLRAGKINYLDRTPELNSFLRFLRENYDMTNDDAEDIVYELTDMIQEEVQPTKLIEFLQEMLEFPSMEILQQVTDKVFTIHNNTRLWVLKGHTPSELSKSEKPHLKPLPKVPFNTQANSTVVQMDEFKKTGRNEPCPCGSGKKFKKCCGR</sequence>
<evidence type="ECO:0000313" key="1">
    <source>
        <dbReference type="EMBL" id="GAA0337441.1"/>
    </source>
</evidence>
<proteinExistence type="predicted"/>
<accession>A0ABP3G769</accession>
<dbReference type="EMBL" id="BAAADJ010000052">
    <property type="protein sequence ID" value="GAA0337441.1"/>
    <property type="molecule type" value="Genomic_DNA"/>
</dbReference>
<dbReference type="InterPro" id="IPR004027">
    <property type="entry name" value="SEC_C_motif"/>
</dbReference>
<name>A0ABP3G769_9BACI</name>
<evidence type="ECO:0008006" key="3">
    <source>
        <dbReference type="Google" id="ProtNLM"/>
    </source>
</evidence>
<dbReference type="RefSeq" id="WP_343800390.1">
    <property type="nucleotide sequence ID" value="NZ_BAAADJ010000052.1"/>
</dbReference>
<dbReference type="SUPFAM" id="SSF103642">
    <property type="entry name" value="Sec-C motif"/>
    <property type="match status" value="1"/>
</dbReference>
<comment type="caution">
    <text evidence="1">The sequence shown here is derived from an EMBL/GenBank/DDBJ whole genome shotgun (WGS) entry which is preliminary data.</text>
</comment>
<protein>
    <recommendedName>
        <fullName evidence="3">SEC-C motif-containing protein</fullName>
    </recommendedName>
</protein>
<organism evidence="1 2">
    <name type="scientific">Bacillus carboniphilus</name>
    <dbReference type="NCBI Taxonomy" id="86663"/>
    <lineage>
        <taxon>Bacteria</taxon>
        <taxon>Bacillati</taxon>
        <taxon>Bacillota</taxon>
        <taxon>Bacilli</taxon>
        <taxon>Bacillales</taxon>
        <taxon>Bacillaceae</taxon>
        <taxon>Bacillus</taxon>
    </lineage>
</organism>
<gene>
    <name evidence="1" type="ORF">GCM10008967_29620</name>
</gene>
<dbReference type="Gene3D" id="3.10.450.50">
    <property type="match status" value="1"/>
</dbReference>